<dbReference type="SUPFAM" id="SSF52141">
    <property type="entry name" value="Uracil-DNA glycosylase-like"/>
    <property type="match status" value="1"/>
</dbReference>
<evidence type="ECO:0000313" key="3">
    <source>
        <dbReference type="Proteomes" id="UP000253769"/>
    </source>
</evidence>
<sequence>MRKAATVTAEAEHHAQSFAPVIDVGAKLLILGSMPGQRSLQQQQYYAHPRNAFWPIMAELLGFDAELPYAERLARLQRHGIALWDVLAECRRPGSLDSSIVEQSIRPNDFAALLDLHPTIEAIFFNGAKAEQAFNRYVLKGLPDHLQQLPRQRLPSTSPAHAAMKLAQKSHCWRQQLDAILRIG</sequence>
<organism evidence="2 3">
    <name type="scientific">Motiliproteus coralliicola</name>
    <dbReference type="NCBI Taxonomy" id="2283196"/>
    <lineage>
        <taxon>Bacteria</taxon>
        <taxon>Pseudomonadati</taxon>
        <taxon>Pseudomonadota</taxon>
        <taxon>Gammaproteobacteria</taxon>
        <taxon>Oceanospirillales</taxon>
        <taxon>Oceanospirillaceae</taxon>
        <taxon>Motiliproteus</taxon>
    </lineage>
</organism>
<dbReference type="OrthoDB" id="9799921at2"/>
<gene>
    <name evidence="2" type="ORF">DV711_00310</name>
</gene>
<keyword evidence="2" id="KW-0326">Glycosidase</keyword>
<dbReference type="GO" id="GO:0033958">
    <property type="term" value="F:DNA-deoxyinosine glycosylase activity"/>
    <property type="evidence" value="ECO:0007669"/>
    <property type="project" value="UniProtKB-EC"/>
</dbReference>
<dbReference type="SMART" id="SM00987">
    <property type="entry name" value="UreE_C"/>
    <property type="match status" value="1"/>
</dbReference>
<dbReference type="AlphaFoldDB" id="A0A369WPS0"/>
<evidence type="ECO:0000259" key="1">
    <source>
        <dbReference type="SMART" id="SM00986"/>
    </source>
</evidence>
<dbReference type="Pfam" id="PF03167">
    <property type="entry name" value="UDG"/>
    <property type="match status" value="1"/>
</dbReference>
<dbReference type="CDD" id="cd10032">
    <property type="entry name" value="UDG-F6_HDG"/>
    <property type="match status" value="1"/>
</dbReference>
<dbReference type="InterPro" id="IPR026353">
    <property type="entry name" value="Hypoxan-DNA_Glyclase"/>
</dbReference>
<comment type="caution">
    <text evidence="2">The sequence shown here is derived from an EMBL/GenBank/DDBJ whole genome shotgun (WGS) entry which is preliminary data.</text>
</comment>
<dbReference type="SMART" id="SM00986">
    <property type="entry name" value="UDG"/>
    <property type="match status" value="1"/>
</dbReference>
<feature type="domain" description="Uracil-DNA glycosylase-like" evidence="1">
    <location>
        <begin position="19"/>
        <end position="177"/>
    </location>
</feature>
<accession>A0A369WPS0</accession>
<proteinExistence type="predicted"/>
<dbReference type="InterPro" id="IPR005122">
    <property type="entry name" value="Uracil-DNA_glycosylase-like"/>
</dbReference>
<dbReference type="NCBIfam" id="TIGR04274">
    <property type="entry name" value="hypoxanDNAglyco"/>
    <property type="match status" value="1"/>
</dbReference>
<protein>
    <submittedName>
        <fullName evidence="2">DNA-deoxyinosine glycosylase</fullName>
        <ecNumber evidence="2">3.2.2.15</ecNumber>
    </submittedName>
</protein>
<dbReference type="EMBL" id="QQOH01000001">
    <property type="protein sequence ID" value="RDE24088.1"/>
    <property type="molecule type" value="Genomic_DNA"/>
</dbReference>
<dbReference type="InterPro" id="IPR036895">
    <property type="entry name" value="Uracil-DNA_glycosylase-like_sf"/>
</dbReference>
<dbReference type="Gene3D" id="3.40.470.10">
    <property type="entry name" value="Uracil-DNA glycosylase-like domain"/>
    <property type="match status" value="1"/>
</dbReference>
<reference evidence="2 3" key="1">
    <citation type="submission" date="2018-07" db="EMBL/GenBank/DDBJ databases">
        <title>Motiliproteus coralliicola sp. nov., a bacterium isolated from Coral.</title>
        <authorList>
            <person name="Wang G."/>
        </authorList>
    </citation>
    <scope>NUCLEOTIDE SEQUENCE [LARGE SCALE GENOMIC DNA]</scope>
    <source>
        <strain evidence="2 3">C34</strain>
    </source>
</reference>
<dbReference type="Proteomes" id="UP000253769">
    <property type="component" value="Unassembled WGS sequence"/>
</dbReference>
<keyword evidence="3" id="KW-1185">Reference proteome</keyword>
<name>A0A369WPS0_9GAMM</name>
<dbReference type="EC" id="3.2.2.15" evidence="2"/>
<evidence type="ECO:0000313" key="2">
    <source>
        <dbReference type="EMBL" id="RDE24088.1"/>
    </source>
</evidence>
<keyword evidence="2" id="KW-0378">Hydrolase</keyword>